<dbReference type="PANTHER" id="PTHR34472">
    <property type="entry name" value="SULFUR CARRIER PROTEIN THIS"/>
    <property type="match status" value="1"/>
</dbReference>
<dbReference type="PANTHER" id="PTHR34472:SF1">
    <property type="entry name" value="SULFUR CARRIER PROTEIN THIS"/>
    <property type="match status" value="1"/>
</dbReference>
<accession>A0A6C0U0B3</accession>
<sequence length="66" mass="7089">MIALYINGRQESVAAGSSVADLLRQLAADEAVVVAVNEQFVPRNLHREQLLQAGDQVELLSPMEGG</sequence>
<dbReference type="InterPro" id="IPR010035">
    <property type="entry name" value="Thi_S"/>
</dbReference>
<dbReference type="InterPro" id="IPR016155">
    <property type="entry name" value="Mopterin_synth/thiamin_S_b"/>
</dbReference>
<evidence type="ECO:0000313" key="1">
    <source>
        <dbReference type="EMBL" id="QIB65348.1"/>
    </source>
</evidence>
<gene>
    <name evidence="1" type="primary">thiS</name>
    <name evidence="1" type="ORF">G3T16_07990</name>
</gene>
<keyword evidence="2" id="KW-1185">Reference proteome</keyword>
<dbReference type="NCBIfam" id="TIGR01683">
    <property type="entry name" value="thiS"/>
    <property type="match status" value="1"/>
</dbReference>
<reference evidence="1 2" key="1">
    <citation type="submission" date="2020-02" db="EMBL/GenBank/DDBJ databases">
        <title>Genome sequencing for Kineobactrum sp. M2.</title>
        <authorList>
            <person name="Park S.-J."/>
        </authorList>
    </citation>
    <scope>NUCLEOTIDE SEQUENCE [LARGE SCALE GENOMIC DNA]</scope>
    <source>
        <strain evidence="1 2">M2</strain>
    </source>
</reference>
<dbReference type="SUPFAM" id="SSF54285">
    <property type="entry name" value="MoaD/ThiS"/>
    <property type="match status" value="1"/>
</dbReference>
<organism evidence="1 2">
    <name type="scientific">Kineobactrum salinum</name>
    <dbReference type="NCBI Taxonomy" id="2708301"/>
    <lineage>
        <taxon>Bacteria</taxon>
        <taxon>Pseudomonadati</taxon>
        <taxon>Pseudomonadota</taxon>
        <taxon>Gammaproteobacteria</taxon>
        <taxon>Cellvibrionales</taxon>
        <taxon>Halieaceae</taxon>
        <taxon>Kineobactrum</taxon>
    </lineage>
</organism>
<dbReference type="Proteomes" id="UP000477680">
    <property type="component" value="Chromosome"/>
</dbReference>
<proteinExistence type="predicted"/>
<name>A0A6C0U0B3_9GAMM</name>
<dbReference type="KEGG" id="kim:G3T16_07990"/>
<dbReference type="AlphaFoldDB" id="A0A6C0U0B3"/>
<dbReference type="InterPro" id="IPR012675">
    <property type="entry name" value="Beta-grasp_dom_sf"/>
</dbReference>
<evidence type="ECO:0000313" key="2">
    <source>
        <dbReference type="Proteomes" id="UP000477680"/>
    </source>
</evidence>
<dbReference type="CDD" id="cd00565">
    <property type="entry name" value="Ubl_ThiS"/>
    <property type="match status" value="1"/>
</dbReference>
<protein>
    <submittedName>
        <fullName evidence="1">Sulfur carrier protein ThiS</fullName>
    </submittedName>
</protein>
<dbReference type="EMBL" id="CP048711">
    <property type="protein sequence ID" value="QIB65348.1"/>
    <property type="molecule type" value="Genomic_DNA"/>
</dbReference>
<dbReference type="Pfam" id="PF02597">
    <property type="entry name" value="ThiS"/>
    <property type="match status" value="1"/>
</dbReference>
<dbReference type="RefSeq" id="WP_163494587.1">
    <property type="nucleotide sequence ID" value="NZ_CP048711.1"/>
</dbReference>
<dbReference type="InterPro" id="IPR003749">
    <property type="entry name" value="ThiS/MoaD-like"/>
</dbReference>
<dbReference type="Gene3D" id="3.10.20.30">
    <property type="match status" value="1"/>
</dbReference>